<sequence length="456" mass="50164">MKPKYSSLKLSKKLRTWLVRENGVSVSSSIAIFRESSTDGLRSSPSIPSCRFRLRPVSASHICAPAIDRSTIVISETASEEELWAAACLRVRTFNELNPSAYNIQDHRRYLAEREFEALKERISGKREGFTRVSCVNATLPLSQLSISSEDLSSACKFSDGIEDRVVVGSLDLNQCRWLPDEIAGTKPEGYDVDFARAYLSNVCVAKELHRNGVGHKLIEKSKGVAREWVGSSKRALSRRGKLDTLTGRKGSSSGSHFLPPESLSKIFKISNETTTFQWTLRKTLRNMKGLEMVVTSFSSPPPIFFSLGADPQISSSNGRFAIPSSLSSYSLVKGLRRHQDAKLVGSRARGGAVRVLANPNASPTPGKVKAKKVVIMVDPLEAKRLAGKQMEEIKGREKQQRRREIEAINGAWAIIGLLIGLVIEAQTGKGIVAQLAGYWSAVVHIFIPSTQNLPQ</sequence>
<evidence type="ECO:0008006" key="3">
    <source>
        <dbReference type="Google" id="ProtNLM"/>
    </source>
</evidence>
<protein>
    <recommendedName>
        <fullName evidence="3">N-acetyltransferase domain-containing protein</fullName>
    </recommendedName>
</protein>
<accession>A0AAU9T529</accession>
<dbReference type="EMBL" id="OU466863">
    <property type="protein sequence ID" value="CAH2077724.1"/>
    <property type="molecule type" value="Genomic_DNA"/>
</dbReference>
<dbReference type="CDD" id="cd04301">
    <property type="entry name" value="NAT_SF"/>
    <property type="match status" value="1"/>
</dbReference>
<dbReference type="AlphaFoldDB" id="A0AAU9T529"/>
<organism evidence="1 2">
    <name type="scientific">Thlaspi arvense</name>
    <name type="common">Field penny-cress</name>
    <dbReference type="NCBI Taxonomy" id="13288"/>
    <lineage>
        <taxon>Eukaryota</taxon>
        <taxon>Viridiplantae</taxon>
        <taxon>Streptophyta</taxon>
        <taxon>Embryophyta</taxon>
        <taxon>Tracheophyta</taxon>
        <taxon>Spermatophyta</taxon>
        <taxon>Magnoliopsida</taxon>
        <taxon>eudicotyledons</taxon>
        <taxon>Gunneridae</taxon>
        <taxon>Pentapetalae</taxon>
        <taxon>rosids</taxon>
        <taxon>malvids</taxon>
        <taxon>Brassicales</taxon>
        <taxon>Brassicaceae</taxon>
        <taxon>Thlaspideae</taxon>
        <taxon>Thlaspi</taxon>
    </lineage>
</organism>
<feature type="non-terminal residue" evidence="1">
    <location>
        <position position="456"/>
    </location>
</feature>
<proteinExistence type="predicted"/>
<dbReference type="Proteomes" id="UP000836841">
    <property type="component" value="Chromosome 7"/>
</dbReference>
<evidence type="ECO:0000313" key="2">
    <source>
        <dbReference type="Proteomes" id="UP000836841"/>
    </source>
</evidence>
<keyword evidence="2" id="KW-1185">Reference proteome</keyword>
<gene>
    <name evidence="1" type="ORF">TAV2_LOCUS24163</name>
</gene>
<reference evidence="1 2" key="1">
    <citation type="submission" date="2022-03" db="EMBL/GenBank/DDBJ databases">
        <authorList>
            <person name="Nunn A."/>
            <person name="Chopra R."/>
            <person name="Nunn A."/>
            <person name="Contreras Garrido A."/>
        </authorList>
    </citation>
    <scope>NUCLEOTIDE SEQUENCE [LARGE SCALE GENOMIC DNA]</scope>
</reference>
<dbReference type="PANTHER" id="PTHR37752:SF1">
    <property type="entry name" value="OS02G0610700 PROTEIN"/>
    <property type="match status" value="1"/>
</dbReference>
<dbReference type="InterPro" id="IPR053091">
    <property type="entry name" value="PSII_Assembly/Photoprotect-Rel"/>
</dbReference>
<name>A0AAU9T529_THLAR</name>
<dbReference type="PANTHER" id="PTHR37752">
    <property type="entry name" value="OS02G0610700 PROTEIN"/>
    <property type="match status" value="1"/>
</dbReference>
<evidence type="ECO:0000313" key="1">
    <source>
        <dbReference type="EMBL" id="CAH2077724.1"/>
    </source>
</evidence>
<dbReference type="GO" id="GO:0009535">
    <property type="term" value="C:chloroplast thylakoid membrane"/>
    <property type="evidence" value="ECO:0007669"/>
    <property type="project" value="TreeGrafter"/>
</dbReference>
<dbReference type="SUPFAM" id="SSF103511">
    <property type="entry name" value="Chlorophyll a-b binding protein"/>
    <property type="match status" value="1"/>
</dbReference>